<dbReference type="Proteomes" id="UP000233551">
    <property type="component" value="Unassembled WGS sequence"/>
</dbReference>
<proteinExistence type="predicted"/>
<dbReference type="EMBL" id="MTKT01004486">
    <property type="protein sequence ID" value="OWM71320.1"/>
    <property type="molecule type" value="Genomic_DNA"/>
</dbReference>
<evidence type="ECO:0000256" key="1">
    <source>
        <dbReference type="SAM" id="MobiDB-lite"/>
    </source>
</evidence>
<dbReference type="EMBL" id="PGOL01003568">
    <property type="protein sequence ID" value="PKI40419.1"/>
    <property type="molecule type" value="Genomic_DNA"/>
</dbReference>
<reference evidence="3 5" key="3">
    <citation type="submission" date="2017-11" db="EMBL/GenBank/DDBJ databases">
        <title>De-novo sequencing of pomegranate (Punica granatum L.) genome.</title>
        <authorList>
            <person name="Akparov Z."/>
            <person name="Amiraslanov A."/>
            <person name="Hajiyeva S."/>
            <person name="Abbasov M."/>
            <person name="Kaur K."/>
            <person name="Hamwieh A."/>
            <person name="Solovyev V."/>
            <person name="Salamov A."/>
            <person name="Braich B."/>
            <person name="Kosarev P."/>
            <person name="Mahmoud A."/>
            <person name="Hajiyev E."/>
            <person name="Babayeva S."/>
            <person name="Izzatullayeva V."/>
            <person name="Mammadov A."/>
            <person name="Mammadov A."/>
            <person name="Sharifova S."/>
            <person name="Ojaghi J."/>
            <person name="Eynullazada K."/>
            <person name="Bayramov B."/>
            <person name="Abdulazimova A."/>
            <person name="Shahmuradov I."/>
        </authorList>
    </citation>
    <scope>NUCLEOTIDE SEQUENCE [LARGE SCALE GENOMIC DNA]</scope>
    <source>
        <strain evidence="3">AG2017</strain>
        <strain evidence="5">cv. AG2017</strain>
        <tissue evidence="3">Leaf</tissue>
    </source>
</reference>
<feature type="region of interest" description="Disordered" evidence="1">
    <location>
        <begin position="1"/>
        <end position="20"/>
    </location>
</feature>
<feature type="region of interest" description="Disordered" evidence="1">
    <location>
        <begin position="28"/>
        <end position="82"/>
    </location>
</feature>
<evidence type="ECO:0000313" key="3">
    <source>
        <dbReference type="EMBL" id="PKI40419.1"/>
    </source>
</evidence>
<gene>
    <name evidence="2" type="ORF">CDL15_Pgr011448</name>
    <name evidence="3" type="ORF">CRG98_039196</name>
</gene>
<reference evidence="2" key="2">
    <citation type="submission" date="2017-06" db="EMBL/GenBank/DDBJ databases">
        <title>The pomegranate genome and the genomics of punicalagin biosynthesis.</title>
        <authorList>
            <person name="Xu C."/>
        </authorList>
    </citation>
    <scope>NUCLEOTIDE SEQUENCE [LARGE SCALE GENOMIC DNA]</scope>
    <source>
        <tissue evidence="2">Fresh leaf</tissue>
    </source>
</reference>
<dbReference type="AlphaFoldDB" id="A0A218WG36"/>
<organism evidence="2 4">
    <name type="scientific">Punica granatum</name>
    <name type="common">Pomegranate</name>
    <dbReference type="NCBI Taxonomy" id="22663"/>
    <lineage>
        <taxon>Eukaryota</taxon>
        <taxon>Viridiplantae</taxon>
        <taxon>Streptophyta</taxon>
        <taxon>Embryophyta</taxon>
        <taxon>Tracheophyta</taxon>
        <taxon>Spermatophyta</taxon>
        <taxon>Magnoliopsida</taxon>
        <taxon>eudicotyledons</taxon>
        <taxon>Gunneridae</taxon>
        <taxon>Pentapetalae</taxon>
        <taxon>rosids</taxon>
        <taxon>malvids</taxon>
        <taxon>Myrtales</taxon>
        <taxon>Lythraceae</taxon>
        <taxon>Punica</taxon>
    </lineage>
</organism>
<sequence>MYKGAAAASTGVEQLAGTSRGRFQAQIAELHEPGPGAPRAAGRAPRSSKGAEIAAGTASSSNRGEEGRLGKEFSNRAATGSV</sequence>
<feature type="compositionally biased region" description="Basic and acidic residues" evidence="1">
    <location>
        <begin position="63"/>
        <end position="74"/>
    </location>
</feature>
<feature type="compositionally biased region" description="Low complexity" evidence="1">
    <location>
        <begin position="33"/>
        <end position="45"/>
    </location>
</feature>
<reference evidence="4" key="1">
    <citation type="journal article" date="2017" name="Plant J.">
        <title>The pomegranate (Punica granatum L.) genome and the genomics of punicalagin biosynthesis.</title>
        <authorList>
            <person name="Qin G."/>
            <person name="Xu C."/>
            <person name="Ming R."/>
            <person name="Tang H."/>
            <person name="Guyot R."/>
            <person name="Kramer E.M."/>
            <person name="Hu Y."/>
            <person name="Yi X."/>
            <person name="Qi Y."/>
            <person name="Xu X."/>
            <person name="Gao Z."/>
            <person name="Pan H."/>
            <person name="Jian J."/>
            <person name="Tian Y."/>
            <person name="Yue Z."/>
            <person name="Xu Y."/>
        </authorList>
    </citation>
    <scope>NUCLEOTIDE SEQUENCE [LARGE SCALE GENOMIC DNA]</scope>
    <source>
        <strain evidence="4">cv. Dabenzi</strain>
    </source>
</reference>
<comment type="caution">
    <text evidence="2">The sequence shown here is derived from an EMBL/GenBank/DDBJ whole genome shotgun (WGS) entry which is preliminary data.</text>
</comment>
<protein>
    <submittedName>
        <fullName evidence="2">Uncharacterized protein</fullName>
    </submittedName>
</protein>
<dbReference type="Proteomes" id="UP000197138">
    <property type="component" value="Unassembled WGS sequence"/>
</dbReference>
<accession>A0A218WG36</accession>
<evidence type="ECO:0000313" key="5">
    <source>
        <dbReference type="Proteomes" id="UP000233551"/>
    </source>
</evidence>
<evidence type="ECO:0000313" key="4">
    <source>
        <dbReference type="Proteomes" id="UP000197138"/>
    </source>
</evidence>
<keyword evidence="5" id="KW-1185">Reference proteome</keyword>
<evidence type="ECO:0000313" key="2">
    <source>
        <dbReference type="EMBL" id="OWM71320.1"/>
    </source>
</evidence>
<name>A0A218WG36_PUNGR</name>